<name>A0A7Z7AVD7_9EURY</name>
<keyword evidence="1" id="KW-1133">Transmembrane helix</keyword>
<dbReference type="EMBL" id="FNCA01000002">
    <property type="protein sequence ID" value="SDF55540.1"/>
    <property type="molecule type" value="Genomic_DNA"/>
</dbReference>
<evidence type="ECO:0000313" key="3">
    <source>
        <dbReference type="EMBL" id="SDF55540.1"/>
    </source>
</evidence>
<evidence type="ECO:0000256" key="1">
    <source>
        <dbReference type="SAM" id="Phobius"/>
    </source>
</evidence>
<dbReference type="InterPro" id="IPR025983">
    <property type="entry name" value="Cys_rich_CPCC"/>
</dbReference>
<reference evidence="3 4" key="1">
    <citation type="submission" date="2016-10" db="EMBL/GenBank/DDBJ databases">
        <authorList>
            <person name="Varghese N."/>
            <person name="Submissions S."/>
        </authorList>
    </citation>
    <scope>NUCLEOTIDE SEQUENCE [LARGE SCALE GENOMIC DNA]</scope>
    <source>
        <strain evidence="3 4">PL 12/M</strain>
    </source>
</reference>
<sequence>MAGFLLSTYIKKYYVILLYFFLMEDFKQRRIKFNQYLENEKIKLPETTLDYTCPCCGFPTLNERGGYDICILCKWEDDGQDDINADEVLGGPNESFSLTEARDNFQKNLCYDGEKSRCHETPYIEIKNELIKLFYQLLDENAPRNEIIEKIDNCFREYHVILLEKIRKNKEKSN</sequence>
<keyword evidence="1" id="KW-0812">Transmembrane</keyword>
<keyword evidence="1" id="KW-0472">Membrane</keyword>
<keyword evidence="4" id="KW-1185">Reference proteome</keyword>
<dbReference type="Pfam" id="PF14206">
    <property type="entry name" value="Cys_rich_CPCC"/>
    <property type="match status" value="1"/>
</dbReference>
<feature type="transmembrane region" description="Helical" evidence="1">
    <location>
        <begin position="6"/>
        <end position="22"/>
    </location>
</feature>
<proteinExistence type="predicted"/>
<accession>A0A7Z7AVD7</accession>
<organism evidence="3 4">
    <name type="scientific">Methanolobus vulcani</name>
    <dbReference type="NCBI Taxonomy" id="38026"/>
    <lineage>
        <taxon>Archaea</taxon>
        <taxon>Methanobacteriati</taxon>
        <taxon>Methanobacteriota</taxon>
        <taxon>Stenosarchaea group</taxon>
        <taxon>Methanomicrobia</taxon>
        <taxon>Methanosarcinales</taxon>
        <taxon>Methanosarcinaceae</taxon>
        <taxon>Methanolobus</taxon>
    </lineage>
</organism>
<feature type="domain" description="Cysteine-rich CPCC" evidence="2">
    <location>
        <begin position="51"/>
        <end position="107"/>
    </location>
</feature>
<dbReference type="Proteomes" id="UP000199259">
    <property type="component" value="Unassembled WGS sequence"/>
</dbReference>
<protein>
    <submittedName>
        <fullName evidence="3">Cysteine-rich CPCC</fullName>
    </submittedName>
</protein>
<comment type="caution">
    <text evidence="3">The sequence shown here is derived from an EMBL/GenBank/DDBJ whole genome shotgun (WGS) entry which is preliminary data.</text>
</comment>
<evidence type="ECO:0000313" key="4">
    <source>
        <dbReference type="Proteomes" id="UP000199259"/>
    </source>
</evidence>
<dbReference type="AlphaFoldDB" id="A0A7Z7AVD7"/>
<gene>
    <name evidence="3" type="ORF">SAMN04488589_0867</name>
</gene>
<evidence type="ECO:0000259" key="2">
    <source>
        <dbReference type="Pfam" id="PF14206"/>
    </source>
</evidence>